<dbReference type="OrthoDB" id="818416at2"/>
<keyword evidence="2" id="KW-1185">Reference proteome</keyword>
<dbReference type="AlphaFoldDB" id="A0A1H5WPR6"/>
<evidence type="ECO:0000313" key="1">
    <source>
        <dbReference type="EMBL" id="SEG01273.1"/>
    </source>
</evidence>
<accession>A0A1H5WPR6</accession>
<gene>
    <name evidence="1" type="ORF">SAMN03080598_02198</name>
</gene>
<protein>
    <recommendedName>
        <fullName evidence="3">IPT/TIG domain-containing protein</fullName>
    </recommendedName>
</protein>
<dbReference type="SUPFAM" id="SSF117281">
    <property type="entry name" value="Kelch motif"/>
    <property type="match status" value="1"/>
</dbReference>
<reference evidence="2" key="1">
    <citation type="submission" date="2016-10" db="EMBL/GenBank/DDBJ databases">
        <authorList>
            <person name="Varghese N."/>
            <person name="Submissions S."/>
        </authorList>
    </citation>
    <scope>NUCLEOTIDE SEQUENCE [LARGE SCALE GENOMIC DNA]</scope>
    <source>
        <strain evidence="2">DSM 17298</strain>
    </source>
</reference>
<dbReference type="Gene3D" id="2.120.10.80">
    <property type="entry name" value="Kelch-type beta propeller"/>
    <property type="match status" value="1"/>
</dbReference>
<organism evidence="1 2">
    <name type="scientific">Algoriphagus boritolerans DSM 17298 = JCM 18970</name>
    <dbReference type="NCBI Taxonomy" id="1120964"/>
    <lineage>
        <taxon>Bacteria</taxon>
        <taxon>Pseudomonadati</taxon>
        <taxon>Bacteroidota</taxon>
        <taxon>Cytophagia</taxon>
        <taxon>Cytophagales</taxon>
        <taxon>Cyclobacteriaceae</taxon>
        <taxon>Algoriphagus</taxon>
    </lineage>
</organism>
<name>A0A1H5WPR6_9BACT</name>
<dbReference type="Proteomes" id="UP000236736">
    <property type="component" value="Unassembled WGS sequence"/>
</dbReference>
<dbReference type="PROSITE" id="PS51257">
    <property type="entry name" value="PROKAR_LIPOPROTEIN"/>
    <property type="match status" value="1"/>
</dbReference>
<proteinExistence type="predicted"/>
<evidence type="ECO:0000313" key="2">
    <source>
        <dbReference type="Proteomes" id="UP000236736"/>
    </source>
</evidence>
<dbReference type="EMBL" id="FNVR01000010">
    <property type="protein sequence ID" value="SEG01273.1"/>
    <property type="molecule type" value="Genomic_DNA"/>
</dbReference>
<sequence>MRNIGKYIAFFWVILFVSCEKETLEPRTNPRFSVTIIQEISASGVQFGADIYDYGNEEILEYGFVYTQSTGAPNLNQDDYVGAQGRPEAHFELVGNHSMTLGKKYYVSAFLRTSTSLVFSEAMEFVSQGSEGFIINSIEWPEVIYRDQNLVVKGRRFSRQQANYKVKLGQFDLYPNLVDSTTVLLPLPEGLLTQTTGQDLEMELRIEISEKVYTEKRVLKFQEPEFEKQEVQKINLDDEVVIKGDYLNVGFYKILIENVGMIEENASKNALSFFPYEDKNFENSDKSNPNISVIVRGKTYQLGEVFDLNPSKVDQEEIVIDQDYVVIPGSNFNYKNLNANQIYDEANRPINFILDEVTASSLKLYARGATFPKRDFKARVNNFGKFSNEFLIKLEYPSINLQTKNRLLVNTYFARGQANETGYVLTDLGVIEESLTDGFSNKVIASLPELETNIFGRISTFVGNDFLYGGGIAYQTGKINPLFYFSTESKTWKKMANLPNGNGSFRRSYPVQDGYIFEWGMKFDPINNSEENQERWRYSKSQDSWTQLTDSTLPEGRTYLIYNWKGKTYAIFQANMSSYGEFQELTGNGTWQTVGKIDNYIGTTFSNPIIIENKLYLFQNGSELYEINLDTFQVKNSYFGVGNITYYSAFVLGKSIIVLSSNSLATDIRPDLWP</sequence>
<dbReference type="STRING" id="1120964.GCA_001313265_01851"/>
<dbReference type="InterPro" id="IPR015915">
    <property type="entry name" value="Kelch-typ_b-propeller"/>
</dbReference>
<dbReference type="RefSeq" id="WP_103924859.1">
    <property type="nucleotide sequence ID" value="NZ_FNVR01000010.1"/>
</dbReference>
<evidence type="ECO:0008006" key="3">
    <source>
        <dbReference type="Google" id="ProtNLM"/>
    </source>
</evidence>